<feature type="signal peptide" evidence="1">
    <location>
        <begin position="1"/>
        <end position="18"/>
    </location>
</feature>
<accession>A0A1M6UX30</accession>
<dbReference type="AlphaFoldDB" id="A0A1M6UX30"/>
<protein>
    <submittedName>
        <fullName evidence="2">Uncharacterized protein</fullName>
    </submittedName>
</protein>
<name>A0A1M6UX30_9BRAD</name>
<sequence>MRWIVLCLGIFGYLGAGASMSARDLGQWDAVDPAVKQWYQALMQPDVPNASCCGEADAYWADEVHVRDGKTYAIVTDDRPDEPRGRPHVEIGTEIEIPNNKLKWDRSNPTGHGIVFLSRARYVFCYVQPGGV</sequence>
<feature type="chain" id="PRO_5030031466" evidence="1">
    <location>
        <begin position="19"/>
        <end position="132"/>
    </location>
</feature>
<evidence type="ECO:0000313" key="3">
    <source>
        <dbReference type="Proteomes" id="UP000183208"/>
    </source>
</evidence>
<dbReference type="EMBL" id="FNTI01000001">
    <property type="protein sequence ID" value="SEC55857.1"/>
    <property type="molecule type" value="Genomic_DNA"/>
</dbReference>
<evidence type="ECO:0000313" key="2">
    <source>
        <dbReference type="EMBL" id="SEC55857.1"/>
    </source>
</evidence>
<gene>
    <name evidence="2" type="ORF">SAMN05444171_1711</name>
</gene>
<keyword evidence="1" id="KW-0732">Signal</keyword>
<reference evidence="2 3" key="1">
    <citation type="submission" date="2016-10" db="EMBL/GenBank/DDBJ databases">
        <authorList>
            <person name="de Groot N.N."/>
        </authorList>
    </citation>
    <scope>NUCLEOTIDE SEQUENCE [LARGE SCALE GENOMIC DNA]</scope>
    <source>
        <strain evidence="2 3">GAS522</strain>
    </source>
</reference>
<evidence type="ECO:0000256" key="1">
    <source>
        <dbReference type="SAM" id="SignalP"/>
    </source>
</evidence>
<proteinExistence type="predicted"/>
<organism evidence="2 3">
    <name type="scientific">Bradyrhizobium lablabi</name>
    <dbReference type="NCBI Taxonomy" id="722472"/>
    <lineage>
        <taxon>Bacteria</taxon>
        <taxon>Pseudomonadati</taxon>
        <taxon>Pseudomonadota</taxon>
        <taxon>Alphaproteobacteria</taxon>
        <taxon>Hyphomicrobiales</taxon>
        <taxon>Nitrobacteraceae</taxon>
        <taxon>Bradyrhizobium</taxon>
    </lineage>
</organism>
<dbReference type="Proteomes" id="UP000183208">
    <property type="component" value="Unassembled WGS sequence"/>
</dbReference>